<dbReference type="SUPFAM" id="SSF160631">
    <property type="entry name" value="SMI1/KNR4-like"/>
    <property type="match status" value="1"/>
</dbReference>
<proteinExistence type="predicted"/>
<accession>A0A8J3XP31</accession>
<evidence type="ECO:0000259" key="1">
    <source>
        <dbReference type="SMART" id="SM00860"/>
    </source>
</evidence>
<dbReference type="AlphaFoldDB" id="A0A8J3XP31"/>
<sequence length="152" mass="17331">MAMSAPDFEQLATILATRDNAVAGLTHAELLELERGLGGMRLPLAYRDFMKRMGRDAGPLLAGTDAFYPQIIDYQAEAWELVSDEKIGHLVPAESIIFATHQGYQIYWMSSEAGDDPPVFMYQENDQKISRRWESFSEFVYGEFERFHSGRQ</sequence>
<dbReference type="SMART" id="SM00860">
    <property type="entry name" value="SMI1_KNR4"/>
    <property type="match status" value="1"/>
</dbReference>
<dbReference type="Gene3D" id="3.40.1580.10">
    <property type="entry name" value="SMI1/KNR4-like"/>
    <property type="match status" value="1"/>
</dbReference>
<evidence type="ECO:0000313" key="2">
    <source>
        <dbReference type="EMBL" id="GII47825.1"/>
    </source>
</evidence>
<gene>
    <name evidence="2" type="ORF">Psi02_42490</name>
</gene>
<dbReference type="RefSeq" id="WP_203976676.1">
    <property type="nucleotide sequence ID" value="NZ_BAAAKY010000027.1"/>
</dbReference>
<protein>
    <recommendedName>
        <fullName evidence="1">Knr4/Smi1-like domain-containing protein</fullName>
    </recommendedName>
</protein>
<comment type="caution">
    <text evidence="2">The sequence shown here is derived from an EMBL/GenBank/DDBJ whole genome shotgun (WGS) entry which is preliminary data.</text>
</comment>
<dbReference type="Pfam" id="PF09346">
    <property type="entry name" value="SMI1_KNR4"/>
    <property type="match status" value="1"/>
</dbReference>
<organism evidence="2 3">
    <name type="scientific">Planotetraspora silvatica</name>
    <dbReference type="NCBI Taxonomy" id="234614"/>
    <lineage>
        <taxon>Bacteria</taxon>
        <taxon>Bacillati</taxon>
        <taxon>Actinomycetota</taxon>
        <taxon>Actinomycetes</taxon>
        <taxon>Streptosporangiales</taxon>
        <taxon>Streptosporangiaceae</taxon>
        <taxon>Planotetraspora</taxon>
    </lineage>
</organism>
<dbReference type="Proteomes" id="UP000644610">
    <property type="component" value="Unassembled WGS sequence"/>
</dbReference>
<reference evidence="2" key="1">
    <citation type="submission" date="2021-01" db="EMBL/GenBank/DDBJ databases">
        <title>Whole genome shotgun sequence of Planotetraspora silvatica NBRC 100141.</title>
        <authorList>
            <person name="Komaki H."/>
            <person name="Tamura T."/>
        </authorList>
    </citation>
    <scope>NUCLEOTIDE SEQUENCE</scope>
    <source>
        <strain evidence="2">NBRC 100141</strain>
    </source>
</reference>
<dbReference type="EMBL" id="BOOQ01000027">
    <property type="protein sequence ID" value="GII47825.1"/>
    <property type="molecule type" value="Genomic_DNA"/>
</dbReference>
<name>A0A8J3XP31_9ACTN</name>
<evidence type="ECO:0000313" key="3">
    <source>
        <dbReference type="Proteomes" id="UP000644610"/>
    </source>
</evidence>
<dbReference type="InterPro" id="IPR018958">
    <property type="entry name" value="Knr4/Smi1-like_dom"/>
</dbReference>
<keyword evidence="3" id="KW-1185">Reference proteome</keyword>
<dbReference type="InterPro" id="IPR037883">
    <property type="entry name" value="Knr4/Smi1-like_sf"/>
</dbReference>
<feature type="domain" description="Knr4/Smi1-like" evidence="1">
    <location>
        <begin position="24"/>
        <end position="142"/>
    </location>
</feature>